<dbReference type="InterPro" id="IPR036866">
    <property type="entry name" value="RibonucZ/Hydroxyglut_hydro"/>
</dbReference>
<evidence type="ECO:0000313" key="3">
    <source>
        <dbReference type="Proteomes" id="UP000655589"/>
    </source>
</evidence>
<dbReference type="Proteomes" id="UP000655589">
    <property type="component" value="Unassembled WGS sequence"/>
</dbReference>
<dbReference type="Gene3D" id="3.60.15.10">
    <property type="entry name" value="Ribonuclease Z/Hydroxyacylglutathione hydrolase-like"/>
    <property type="match status" value="1"/>
</dbReference>
<feature type="domain" description="Metallo-beta-lactamase" evidence="1">
    <location>
        <begin position="29"/>
        <end position="105"/>
    </location>
</feature>
<evidence type="ECO:0000259" key="1">
    <source>
        <dbReference type="Pfam" id="PF00753"/>
    </source>
</evidence>
<gene>
    <name evidence="2" type="ORF">GCM10010102_19690</name>
</gene>
<protein>
    <recommendedName>
        <fullName evidence="1">Metallo-beta-lactamase domain-containing protein</fullName>
    </recommendedName>
</protein>
<dbReference type="InterPro" id="IPR001279">
    <property type="entry name" value="Metallo-B-lactamas"/>
</dbReference>
<dbReference type="AlphaFoldDB" id="A0A8H9GGX9"/>
<sequence length="169" mass="17728">MLTAIADDMTLDGFGRVAALPAAATHVPWDGPAVRVVEHPAHSPGHAALLVEEAGVLAAGDMLSDVFVPMLDDFTEESDPLTGYLTGLDRLAGLGDRVRVAVPGHGDVAAGADEVRARIDLDRAYVVALGAGRTPDDPRLGPGVEPGWEWVADIHEGQARSVARWRGRG</sequence>
<keyword evidence="3" id="KW-1185">Reference proteome</keyword>
<dbReference type="Pfam" id="PF00753">
    <property type="entry name" value="Lactamase_B"/>
    <property type="match status" value="1"/>
</dbReference>
<comment type="caution">
    <text evidence="2">The sequence shown here is derived from an EMBL/GenBank/DDBJ whole genome shotgun (WGS) entry which is preliminary data.</text>
</comment>
<dbReference type="RefSeq" id="WP_171106247.1">
    <property type="nucleotide sequence ID" value="NZ_BMPT01000006.1"/>
</dbReference>
<organism evidence="2 3">
    <name type="scientific">Promicromonospora citrea</name>
    <dbReference type="NCBI Taxonomy" id="43677"/>
    <lineage>
        <taxon>Bacteria</taxon>
        <taxon>Bacillati</taxon>
        <taxon>Actinomycetota</taxon>
        <taxon>Actinomycetes</taxon>
        <taxon>Micrococcales</taxon>
        <taxon>Promicromonosporaceae</taxon>
        <taxon>Promicromonospora</taxon>
    </lineage>
</organism>
<dbReference type="SUPFAM" id="SSF56281">
    <property type="entry name" value="Metallo-hydrolase/oxidoreductase"/>
    <property type="match status" value="1"/>
</dbReference>
<evidence type="ECO:0000313" key="2">
    <source>
        <dbReference type="EMBL" id="GGM24046.1"/>
    </source>
</evidence>
<accession>A0A8H9GGX9</accession>
<proteinExistence type="predicted"/>
<reference evidence="2" key="1">
    <citation type="journal article" date="2014" name="Int. J. Syst. Evol. Microbiol.">
        <title>Complete genome sequence of Corynebacterium casei LMG S-19264T (=DSM 44701T), isolated from a smear-ripened cheese.</title>
        <authorList>
            <consortium name="US DOE Joint Genome Institute (JGI-PGF)"/>
            <person name="Walter F."/>
            <person name="Albersmeier A."/>
            <person name="Kalinowski J."/>
            <person name="Ruckert C."/>
        </authorList>
    </citation>
    <scope>NUCLEOTIDE SEQUENCE</scope>
    <source>
        <strain evidence="2">JCM 3051</strain>
    </source>
</reference>
<name>A0A8H9GGX9_9MICO</name>
<dbReference type="EMBL" id="BMPT01000006">
    <property type="protein sequence ID" value="GGM24046.1"/>
    <property type="molecule type" value="Genomic_DNA"/>
</dbReference>
<reference evidence="2" key="2">
    <citation type="submission" date="2020-09" db="EMBL/GenBank/DDBJ databases">
        <authorList>
            <person name="Sun Q."/>
            <person name="Ohkuma M."/>
        </authorList>
    </citation>
    <scope>NUCLEOTIDE SEQUENCE</scope>
    <source>
        <strain evidence="2">JCM 3051</strain>
    </source>
</reference>